<evidence type="ECO:0000256" key="2">
    <source>
        <dbReference type="SAM" id="SignalP"/>
    </source>
</evidence>
<evidence type="ECO:0000313" key="3">
    <source>
        <dbReference type="EMBL" id="PZD72124.1"/>
    </source>
</evidence>
<dbReference type="OrthoDB" id="458583at2"/>
<reference evidence="3 4" key="1">
    <citation type="journal article" date="2018" name="Sci. Rep.">
        <title>A novel species of the marine cyanobacterium Acaryochloris with a unique pigment content and lifestyle.</title>
        <authorList>
            <person name="Partensky F."/>
            <person name="Six C."/>
            <person name="Ratin M."/>
            <person name="Garczarek L."/>
            <person name="Vaulot D."/>
            <person name="Probert I."/>
            <person name="Calteau A."/>
            <person name="Gourvil P."/>
            <person name="Marie D."/>
            <person name="Grebert T."/>
            <person name="Bouchier C."/>
            <person name="Le Panse S."/>
            <person name="Gachenot M."/>
            <person name="Rodriguez F."/>
            <person name="Garrido J.L."/>
        </authorList>
    </citation>
    <scope>NUCLEOTIDE SEQUENCE [LARGE SCALE GENOMIC DNA]</scope>
    <source>
        <strain evidence="3 4">RCC1774</strain>
    </source>
</reference>
<gene>
    <name evidence="3" type="ORF">C1752_04009</name>
</gene>
<dbReference type="InterPro" id="IPR031975">
    <property type="entry name" value="Pilin_GH"/>
</dbReference>
<evidence type="ECO:0000256" key="1">
    <source>
        <dbReference type="SAM" id="MobiDB-lite"/>
    </source>
</evidence>
<proteinExistence type="predicted"/>
<sequence length="152" mass="16084">MTNLRLFPALLLISSLLGCTATEVSDSGPASPEEAGSLTGPAREQEGKVSVSTLSKAQQAFFLENSRYAESLDELDIALAPKHYELEIVEVSNQQVITKAVPIEEGLKSYITGVSGISQLVVCASDAPGKEISSPVFQNEAWACGPNSTLVE</sequence>
<dbReference type="Proteomes" id="UP000248857">
    <property type="component" value="Unassembled WGS sequence"/>
</dbReference>
<dbReference type="Pfam" id="PF16734">
    <property type="entry name" value="Pilin_GH"/>
    <property type="match status" value="1"/>
</dbReference>
<dbReference type="EMBL" id="PQWO01000012">
    <property type="protein sequence ID" value="PZD72124.1"/>
    <property type="molecule type" value="Genomic_DNA"/>
</dbReference>
<dbReference type="AlphaFoldDB" id="A0A2W1JPP0"/>
<protein>
    <submittedName>
        <fullName evidence="3">Uncharacterized protein</fullName>
    </submittedName>
</protein>
<keyword evidence="2" id="KW-0732">Signal</keyword>
<accession>A0A2W1JPP0</accession>
<dbReference type="RefSeq" id="WP_158535130.1">
    <property type="nucleotide sequence ID" value="NZ_CAWNWM010000012.1"/>
</dbReference>
<dbReference type="PROSITE" id="PS51257">
    <property type="entry name" value="PROKAR_LIPOPROTEIN"/>
    <property type="match status" value="1"/>
</dbReference>
<feature type="chain" id="PRO_5016132875" evidence="2">
    <location>
        <begin position="22"/>
        <end position="152"/>
    </location>
</feature>
<organism evidence="3 4">
    <name type="scientific">Acaryochloris thomasi RCC1774</name>
    <dbReference type="NCBI Taxonomy" id="1764569"/>
    <lineage>
        <taxon>Bacteria</taxon>
        <taxon>Bacillati</taxon>
        <taxon>Cyanobacteriota</taxon>
        <taxon>Cyanophyceae</taxon>
        <taxon>Acaryochloridales</taxon>
        <taxon>Acaryochloridaceae</taxon>
        <taxon>Acaryochloris</taxon>
        <taxon>Acaryochloris thomasi</taxon>
    </lineage>
</organism>
<comment type="caution">
    <text evidence="3">The sequence shown here is derived from an EMBL/GenBank/DDBJ whole genome shotgun (WGS) entry which is preliminary data.</text>
</comment>
<keyword evidence="4" id="KW-1185">Reference proteome</keyword>
<evidence type="ECO:0000313" key="4">
    <source>
        <dbReference type="Proteomes" id="UP000248857"/>
    </source>
</evidence>
<feature type="region of interest" description="Disordered" evidence="1">
    <location>
        <begin position="24"/>
        <end position="51"/>
    </location>
</feature>
<name>A0A2W1JPP0_9CYAN</name>
<feature type="signal peptide" evidence="2">
    <location>
        <begin position="1"/>
        <end position="21"/>
    </location>
</feature>